<dbReference type="Pfam" id="PF13439">
    <property type="entry name" value="Glyco_transf_4"/>
    <property type="match status" value="1"/>
</dbReference>
<evidence type="ECO:0000259" key="2">
    <source>
        <dbReference type="Pfam" id="PF00534"/>
    </source>
</evidence>
<comment type="caution">
    <text evidence="4">The sequence shown here is derived from an EMBL/GenBank/DDBJ whole genome shotgun (WGS) entry which is preliminary data.</text>
</comment>
<evidence type="ECO:0000259" key="3">
    <source>
        <dbReference type="Pfam" id="PF13439"/>
    </source>
</evidence>
<name>A0A106BLH0_THIDE</name>
<evidence type="ECO:0000256" key="1">
    <source>
        <dbReference type="ARBA" id="ARBA00022679"/>
    </source>
</evidence>
<protein>
    <recommendedName>
        <fullName evidence="6">Glycosyltransferase</fullName>
    </recommendedName>
</protein>
<reference evidence="4 5" key="1">
    <citation type="journal article" date="2015" name="Appl. Environ. Microbiol.">
        <title>Aerobic and Anaerobic Thiosulfate Oxidation by a Cold-Adapted, Subglacial Chemoautotroph.</title>
        <authorList>
            <person name="Harrold Z.R."/>
            <person name="Skidmore M.L."/>
            <person name="Hamilton T.L."/>
            <person name="Desch L."/>
            <person name="Amada K."/>
            <person name="van Gelder W."/>
            <person name="Glover K."/>
            <person name="Roden E.E."/>
            <person name="Boyd E.S."/>
        </authorList>
    </citation>
    <scope>NUCLEOTIDE SEQUENCE [LARGE SCALE GENOMIC DNA]</scope>
    <source>
        <strain evidence="4 5">RG</strain>
    </source>
</reference>
<dbReference type="InterPro" id="IPR028098">
    <property type="entry name" value="Glyco_trans_4-like_N"/>
</dbReference>
<dbReference type="PATRIC" id="fig|36861.3.peg.2074"/>
<keyword evidence="1" id="KW-0808">Transferase</keyword>
<accession>A0A106BLH0</accession>
<dbReference type="PANTHER" id="PTHR46401">
    <property type="entry name" value="GLYCOSYLTRANSFERASE WBBK-RELATED"/>
    <property type="match status" value="1"/>
</dbReference>
<dbReference type="GO" id="GO:0009103">
    <property type="term" value="P:lipopolysaccharide biosynthetic process"/>
    <property type="evidence" value="ECO:0007669"/>
    <property type="project" value="TreeGrafter"/>
</dbReference>
<dbReference type="InterPro" id="IPR001296">
    <property type="entry name" value="Glyco_trans_1"/>
</dbReference>
<dbReference type="Pfam" id="PF00534">
    <property type="entry name" value="Glycos_transf_1"/>
    <property type="match status" value="1"/>
</dbReference>
<evidence type="ECO:0000313" key="5">
    <source>
        <dbReference type="Proteomes" id="UP000064243"/>
    </source>
</evidence>
<dbReference type="GO" id="GO:0016757">
    <property type="term" value="F:glycosyltransferase activity"/>
    <property type="evidence" value="ECO:0007669"/>
    <property type="project" value="InterPro"/>
</dbReference>
<dbReference type="AlphaFoldDB" id="A0A106BLH0"/>
<dbReference type="CDD" id="cd03801">
    <property type="entry name" value="GT4_PimA-like"/>
    <property type="match status" value="1"/>
</dbReference>
<organism evidence="4 5">
    <name type="scientific">Thiobacillus denitrificans</name>
    <dbReference type="NCBI Taxonomy" id="36861"/>
    <lineage>
        <taxon>Bacteria</taxon>
        <taxon>Pseudomonadati</taxon>
        <taxon>Pseudomonadota</taxon>
        <taxon>Betaproteobacteria</taxon>
        <taxon>Nitrosomonadales</taxon>
        <taxon>Thiobacillaceae</taxon>
        <taxon>Thiobacillus</taxon>
    </lineage>
</organism>
<dbReference type="Gene3D" id="3.40.50.2000">
    <property type="entry name" value="Glycogen Phosphorylase B"/>
    <property type="match status" value="2"/>
</dbReference>
<keyword evidence="5" id="KW-1185">Reference proteome</keyword>
<gene>
    <name evidence="4" type="ORF">ABW22_11465</name>
</gene>
<evidence type="ECO:0000313" key="4">
    <source>
        <dbReference type="EMBL" id="KVW94660.1"/>
    </source>
</evidence>
<proteinExistence type="predicted"/>
<evidence type="ECO:0008006" key="6">
    <source>
        <dbReference type="Google" id="ProtNLM"/>
    </source>
</evidence>
<dbReference type="Proteomes" id="UP000064243">
    <property type="component" value="Unassembled WGS sequence"/>
</dbReference>
<dbReference type="SUPFAM" id="SSF53756">
    <property type="entry name" value="UDP-Glycosyltransferase/glycogen phosphorylase"/>
    <property type="match status" value="1"/>
</dbReference>
<sequence length="377" mass="41015">MPRGYYGAPLLGTLIGALLERGHNIVAYTTSSDMQPSTRVSVSGDRFKITYCSARPRAFRYSEGRWGRAADAFRHERVALSQAMQNDAPDLVHAHWSYEFALAAIESGLPHLVTCHDAPQVVLRHSPDPYRLVRYFMARRVLDQAQNLTAVSPYLKQKLDSYARVPITVVPNPLPTHPAHLAASTRQYDPLRPRIAMVLNGWGALKNPQPALRAFATLRRAFPAAELSIMGSDYGPGGKAESWAQAKGLTDGVHFMGPQPYPVLLAKLAESDLLLHPSLEETFGMSIAEAMSLGVPVVGGETSGAVPWVIGESGLLVDVRSPQAIVQAALEILNQPRALCDLSARAKDAALQRFSPAAVVAAYERCYKQALNEGSAR</sequence>
<dbReference type="EMBL" id="LDUG01000033">
    <property type="protein sequence ID" value="KVW94660.1"/>
    <property type="molecule type" value="Genomic_DNA"/>
</dbReference>
<feature type="domain" description="Glycosyl transferase family 1" evidence="2">
    <location>
        <begin position="205"/>
        <end position="347"/>
    </location>
</feature>
<dbReference type="PANTHER" id="PTHR46401:SF2">
    <property type="entry name" value="GLYCOSYLTRANSFERASE WBBK-RELATED"/>
    <property type="match status" value="1"/>
</dbReference>
<feature type="domain" description="Glycosyltransferase subfamily 4-like N-terminal" evidence="3">
    <location>
        <begin position="13"/>
        <end position="175"/>
    </location>
</feature>